<dbReference type="RefSeq" id="WP_069663239.1">
    <property type="nucleotide sequence ID" value="NZ_JBHUJJ010000001.1"/>
</dbReference>
<dbReference type="SUPFAM" id="SSF46955">
    <property type="entry name" value="Putative DNA-binding domain"/>
    <property type="match status" value="1"/>
</dbReference>
<dbReference type="OrthoDB" id="9806513at2"/>
<evidence type="ECO:0000259" key="5">
    <source>
        <dbReference type="PROSITE" id="PS50937"/>
    </source>
</evidence>
<keyword evidence="3" id="KW-0238">DNA-binding</keyword>
<comment type="caution">
    <text evidence="6">The sequence shown here is derived from an EMBL/GenBank/DDBJ whole genome shotgun (WGS) entry which is preliminary data.</text>
</comment>
<dbReference type="CDD" id="cd00592">
    <property type="entry name" value="HTH_MerR-like"/>
    <property type="match status" value="1"/>
</dbReference>
<dbReference type="AlphaFoldDB" id="A0A1E5GVY7"/>
<dbReference type="PANTHER" id="PTHR30204">
    <property type="entry name" value="REDOX-CYCLING DRUG-SENSING TRANSCRIPTIONAL ACTIVATOR SOXR"/>
    <property type="match status" value="1"/>
</dbReference>
<reference evidence="7" key="1">
    <citation type="submission" date="2016-09" db="EMBL/GenBank/DDBJ databases">
        <authorList>
            <person name="Gulvik C.A."/>
        </authorList>
    </citation>
    <scope>NUCLEOTIDE SEQUENCE [LARGE SCALE GENOMIC DNA]</scope>
    <source>
        <strain evidence="7">LMG 8895</strain>
    </source>
</reference>
<organism evidence="6 7">
    <name type="scientific">Enterococcus termitis</name>
    <dbReference type="NCBI Taxonomy" id="332950"/>
    <lineage>
        <taxon>Bacteria</taxon>
        <taxon>Bacillati</taxon>
        <taxon>Bacillota</taxon>
        <taxon>Bacilli</taxon>
        <taxon>Lactobacillales</taxon>
        <taxon>Enterococcaceae</taxon>
        <taxon>Enterococcus</taxon>
    </lineage>
</organism>
<keyword evidence="4" id="KW-0804">Transcription</keyword>
<dbReference type="InterPro" id="IPR000551">
    <property type="entry name" value="MerR-type_HTH_dom"/>
</dbReference>
<protein>
    <recommendedName>
        <fullName evidence="5">HTH merR-type domain-containing protein</fullName>
    </recommendedName>
</protein>
<gene>
    <name evidence="6" type="ORF">BCR25_04390</name>
</gene>
<dbReference type="Gene3D" id="1.10.1660.10">
    <property type="match status" value="1"/>
</dbReference>
<name>A0A1E5GVY7_9ENTE</name>
<keyword evidence="7" id="KW-1185">Reference proteome</keyword>
<evidence type="ECO:0000256" key="4">
    <source>
        <dbReference type="ARBA" id="ARBA00023163"/>
    </source>
</evidence>
<dbReference type="GO" id="GO:0003677">
    <property type="term" value="F:DNA binding"/>
    <property type="evidence" value="ECO:0007669"/>
    <property type="project" value="UniProtKB-KW"/>
</dbReference>
<feature type="domain" description="HTH merR-type" evidence="5">
    <location>
        <begin position="1"/>
        <end position="68"/>
    </location>
</feature>
<evidence type="ECO:0000313" key="7">
    <source>
        <dbReference type="Proteomes" id="UP000095094"/>
    </source>
</evidence>
<dbReference type="Proteomes" id="UP000095094">
    <property type="component" value="Unassembled WGS sequence"/>
</dbReference>
<dbReference type="GO" id="GO:0003700">
    <property type="term" value="F:DNA-binding transcription factor activity"/>
    <property type="evidence" value="ECO:0007669"/>
    <property type="project" value="InterPro"/>
</dbReference>
<dbReference type="PROSITE" id="PS50937">
    <property type="entry name" value="HTH_MERR_2"/>
    <property type="match status" value="1"/>
</dbReference>
<dbReference type="SMART" id="SM00422">
    <property type="entry name" value="HTH_MERR"/>
    <property type="match status" value="1"/>
</dbReference>
<evidence type="ECO:0000256" key="2">
    <source>
        <dbReference type="ARBA" id="ARBA00023015"/>
    </source>
</evidence>
<keyword evidence="1" id="KW-0678">Repressor</keyword>
<dbReference type="PANTHER" id="PTHR30204:SF69">
    <property type="entry name" value="MERR-FAMILY TRANSCRIPTIONAL REGULATOR"/>
    <property type="match status" value="1"/>
</dbReference>
<accession>A0A1E5GVY7</accession>
<dbReference type="InterPro" id="IPR009061">
    <property type="entry name" value="DNA-bd_dom_put_sf"/>
</dbReference>
<dbReference type="EMBL" id="MIJY01000012">
    <property type="protein sequence ID" value="OEG16842.1"/>
    <property type="molecule type" value="Genomic_DNA"/>
</dbReference>
<keyword evidence="2" id="KW-0805">Transcription regulation</keyword>
<dbReference type="InterPro" id="IPR047057">
    <property type="entry name" value="MerR_fam"/>
</dbReference>
<dbReference type="PRINTS" id="PR00040">
    <property type="entry name" value="HTHMERR"/>
</dbReference>
<evidence type="ECO:0000313" key="6">
    <source>
        <dbReference type="EMBL" id="OEG16842.1"/>
    </source>
</evidence>
<evidence type="ECO:0000256" key="1">
    <source>
        <dbReference type="ARBA" id="ARBA00022491"/>
    </source>
</evidence>
<proteinExistence type="predicted"/>
<dbReference type="Pfam" id="PF13411">
    <property type="entry name" value="MerR_1"/>
    <property type="match status" value="1"/>
</dbReference>
<sequence>MKINELSKLTGLKKETIRYYESIGLLTPVRSMNGYRCYTDQDIKDIRFILKLKLLSMPLNDIKIMMDIKRQETSLACKEETLRFLDHYIDASKDQLAFLTKSLHILAAIKDIVIRNEPNEEEEIMTHLALFEEEF</sequence>
<evidence type="ECO:0000256" key="3">
    <source>
        <dbReference type="ARBA" id="ARBA00023125"/>
    </source>
</evidence>